<dbReference type="EMBL" id="CP113517">
    <property type="protein sequence ID" value="WAR43676.1"/>
    <property type="molecule type" value="Genomic_DNA"/>
</dbReference>
<evidence type="ECO:0000313" key="3">
    <source>
        <dbReference type="Proteomes" id="UP001162780"/>
    </source>
</evidence>
<dbReference type="Proteomes" id="UP001162780">
    <property type="component" value="Chromosome"/>
</dbReference>
<evidence type="ECO:0000313" key="2">
    <source>
        <dbReference type="EMBL" id="WAR43676.1"/>
    </source>
</evidence>
<organism evidence="2 3">
    <name type="scientific">Methylomonas rapida</name>
    <dbReference type="NCBI Taxonomy" id="2963939"/>
    <lineage>
        <taxon>Bacteria</taxon>
        <taxon>Pseudomonadati</taxon>
        <taxon>Pseudomonadota</taxon>
        <taxon>Gammaproteobacteria</taxon>
        <taxon>Methylococcales</taxon>
        <taxon>Methylococcaceae</taxon>
        <taxon>Methylomonas</taxon>
    </lineage>
</organism>
<name>A0ABY7GHF2_9GAMM</name>
<feature type="transmembrane region" description="Helical" evidence="1">
    <location>
        <begin position="97"/>
        <end position="116"/>
    </location>
</feature>
<reference evidence="2" key="1">
    <citation type="submission" date="2022-11" db="EMBL/GenBank/DDBJ databases">
        <title>Methylomonas rapida sp. nov., Carotenoid-Producing Obligate Methanotrophs with High Growth Characteristics and Biotechnological Potential.</title>
        <authorList>
            <person name="Tikhonova E.N."/>
            <person name="Suleimanov R.Z."/>
            <person name="Miroshnikov K."/>
            <person name="Oshkin I.Y."/>
            <person name="Belova S.E."/>
            <person name="Danilova O.V."/>
            <person name="Ashikhmin A."/>
            <person name="Konopkin A."/>
            <person name="But S.Y."/>
            <person name="Khmelenina V.N."/>
            <person name="Kuznetsov N."/>
            <person name="Pimenov N.V."/>
            <person name="Dedysh S.N."/>
        </authorList>
    </citation>
    <scope>NUCLEOTIDE SEQUENCE</scope>
    <source>
        <strain evidence="2">MP1</strain>
    </source>
</reference>
<keyword evidence="3" id="KW-1185">Reference proteome</keyword>
<accession>A0ABY7GHF2</accession>
<evidence type="ECO:0000256" key="1">
    <source>
        <dbReference type="SAM" id="Phobius"/>
    </source>
</evidence>
<dbReference type="RefSeq" id="WP_255188662.1">
    <property type="nucleotide sequence ID" value="NZ_CP113517.1"/>
</dbReference>
<keyword evidence="1" id="KW-0472">Membrane</keyword>
<keyword evidence="1" id="KW-1133">Transmembrane helix</keyword>
<sequence length="173" mass="20397">MLINTLTLLFAFTSFISWYEALAVSVVLATLIYLLTPVPSLEREERTPPSLYLYLQWSWLGYLKLKDAFWPFFILFNAVLLYIDYRIDEGTFTVASWVTMHVIVAMPLIYWTGAVWRCSKNCSSRIWQTAARWTTVAAYADFALRWVIYQDYPNILFNCQEMVIHWGDCFNRI</sequence>
<keyword evidence="1" id="KW-0812">Transmembrane</keyword>
<gene>
    <name evidence="2" type="ORF">NM686_014990</name>
</gene>
<proteinExistence type="predicted"/>
<protein>
    <recommendedName>
        <fullName evidence="4">Transmembrane protein</fullName>
    </recommendedName>
</protein>
<evidence type="ECO:0008006" key="4">
    <source>
        <dbReference type="Google" id="ProtNLM"/>
    </source>
</evidence>
<feature type="transmembrane region" description="Helical" evidence="1">
    <location>
        <begin position="68"/>
        <end position="85"/>
    </location>
</feature>